<dbReference type="PANTHER" id="PTHR11786:SF0">
    <property type="entry name" value="ARYLAMINE N-ACETYLTRANSFERASE 4-RELATED"/>
    <property type="match status" value="1"/>
</dbReference>
<dbReference type="InterPro" id="IPR038765">
    <property type="entry name" value="Papain-like_cys_pep_sf"/>
</dbReference>
<evidence type="ECO:0000256" key="1">
    <source>
        <dbReference type="ARBA" id="ARBA00006547"/>
    </source>
</evidence>
<proteinExistence type="inferred from homology"/>
<dbReference type="Gene3D" id="3.30.2140.10">
    <property type="entry name" value="Arylamine N-acetyltransferase"/>
    <property type="match status" value="1"/>
</dbReference>
<accession>A0A4Y8Q059</accession>
<name>A0A4Y8Q059_9BACL</name>
<dbReference type="PANTHER" id="PTHR11786">
    <property type="entry name" value="N-HYDROXYARYLAMINE O-ACETYLTRANSFERASE"/>
    <property type="match status" value="1"/>
</dbReference>
<comment type="caution">
    <text evidence="2">The sequence shown here is derived from an EMBL/GenBank/DDBJ whole genome shotgun (WGS) entry which is preliminary data.</text>
</comment>
<dbReference type="Gene3D" id="2.40.128.150">
    <property type="entry name" value="Cysteine proteinases"/>
    <property type="match status" value="1"/>
</dbReference>
<comment type="similarity">
    <text evidence="1">Belongs to the arylamine N-acetyltransferase family.</text>
</comment>
<evidence type="ECO:0000313" key="3">
    <source>
        <dbReference type="Proteomes" id="UP000298246"/>
    </source>
</evidence>
<evidence type="ECO:0000313" key="2">
    <source>
        <dbReference type="EMBL" id="TFE87094.1"/>
    </source>
</evidence>
<dbReference type="AlphaFoldDB" id="A0A4Y8Q059"/>
<dbReference type="Proteomes" id="UP000298246">
    <property type="component" value="Unassembled WGS sequence"/>
</dbReference>
<gene>
    <name evidence="2" type="ORF">B5M42_13080</name>
</gene>
<sequence length="289" mass="32456">MRMLTEEQVRAYLQRLGVAEAQPPSRAFLFELHRAHVERLPWETIDIFAGRPAAIDVRQSVELMTGGRSGYCFHLNGAFGALLRTLGYQVRWHRGGVQPKGEAPRINGFHLGMTVELPEEPPGERIWLVDVGLGDMPYEPLPMQFGDYAQGPLTYGLTASGEADNGWRLVHDPLGAFSGVDYAPDVVPGPGAFERQHEMYSTSADSPWINLFLVRQRHATGSNELRGCMWNRRGPQGMEATELRTMADWLGVLGDVFGEKLVRYSALEREALWNKTLALHETWKRAKGR</sequence>
<organism evidence="2 3">
    <name type="scientific">Paenibacillus athensensis</name>
    <dbReference type="NCBI Taxonomy" id="1967502"/>
    <lineage>
        <taxon>Bacteria</taxon>
        <taxon>Bacillati</taxon>
        <taxon>Bacillota</taxon>
        <taxon>Bacilli</taxon>
        <taxon>Bacillales</taxon>
        <taxon>Paenibacillaceae</taxon>
        <taxon>Paenibacillus</taxon>
    </lineage>
</organism>
<keyword evidence="2" id="KW-0808">Transferase</keyword>
<keyword evidence="3" id="KW-1185">Reference proteome</keyword>
<dbReference type="GO" id="GO:0016407">
    <property type="term" value="F:acetyltransferase activity"/>
    <property type="evidence" value="ECO:0007669"/>
    <property type="project" value="InterPro"/>
</dbReference>
<dbReference type="InterPro" id="IPR001447">
    <property type="entry name" value="Arylamine_N-AcTrfase"/>
</dbReference>
<reference evidence="2 3" key="1">
    <citation type="submission" date="2017-03" db="EMBL/GenBank/DDBJ databases">
        <title>Isolation of Levoglucosan Utilizing Bacteria.</title>
        <authorList>
            <person name="Arya A.S."/>
        </authorList>
    </citation>
    <scope>NUCLEOTIDE SEQUENCE [LARGE SCALE GENOMIC DNA]</scope>
    <source>
        <strain evidence="2 3">MEC069</strain>
    </source>
</reference>
<dbReference type="OrthoDB" id="7181050at2"/>
<dbReference type="SUPFAM" id="SSF54001">
    <property type="entry name" value="Cysteine proteinases"/>
    <property type="match status" value="1"/>
</dbReference>
<protein>
    <submittedName>
        <fullName evidence="2">Arylamine N-acetyltransferase</fullName>
    </submittedName>
</protein>
<dbReference type="Pfam" id="PF00797">
    <property type="entry name" value="Acetyltransf_2"/>
    <property type="match status" value="1"/>
</dbReference>
<dbReference type="EMBL" id="MYFO01000015">
    <property type="protein sequence ID" value="TFE87094.1"/>
    <property type="molecule type" value="Genomic_DNA"/>
</dbReference>
<dbReference type="RefSeq" id="WP_134753520.1">
    <property type="nucleotide sequence ID" value="NZ_MYFO02000013.1"/>
</dbReference>